<keyword evidence="2" id="KW-1133">Transmembrane helix</keyword>
<keyword evidence="2" id="KW-0472">Membrane</keyword>
<reference evidence="3 4" key="1">
    <citation type="submission" date="2018-11" db="EMBL/GenBank/DDBJ databases">
        <title>Trebonia kvetii gen.nov., sp.nov., a novel acidophilic actinobacterium, and proposal of the new actinobacterial family Treboniaceae fam. nov.</title>
        <authorList>
            <person name="Rapoport D."/>
            <person name="Sagova-Mareckova M."/>
            <person name="Sedlacek I."/>
            <person name="Provaznik J."/>
            <person name="Kralova S."/>
            <person name="Pavlinic D."/>
            <person name="Benes V."/>
            <person name="Kopecky J."/>
        </authorList>
    </citation>
    <scope>NUCLEOTIDE SEQUENCE [LARGE SCALE GENOMIC DNA]</scope>
    <source>
        <strain evidence="3 4">15Tr583</strain>
    </source>
</reference>
<comment type="caution">
    <text evidence="3">The sequence shown here is derived from an EMBL/GenBank/DDBJ whole genome shotgun (WGS) entry which is preliminary data.</text>
</comment>
<feature type="region of interest" description="Disordered" evidence="1">
    <location>
        <begin position="109"/>
        <end position="130"/>
    </location>
</feature>
<proteinExistence type="predicted"/>
<evidence type="ECO:0000256" key="1">
    <source>
        <dbReference type="SAM" id="MobiDB-lite"/>
    </source>
</evidence>
<dbReference type="AlphaFoldDB" id="A0A6P2C209"/>
<keyword evidence="4" id="KW-1185">Reference proteome</keyword>
<feature type="transmembrane region" description="Helical" evidence="2">
    <location>
        <begin position="71"/>
        <end position="91"/>
    </location>
</feature>
<dbReference type="EMBL" id="RPFW01000002">
    <property type="protein sequence ID" value="TVZ05442.1"/>
    <property type="molecule type" value="Genomic_DNA"/>
</dbReference>
<feature type="transmembrane region" description="Helical" evidence="2">
    <location>
        <begin position="43"/>
        <end position="64"/>
    </location>
</feature>
<organism evidence="3 4">
    <name type="scientific">Trebonia kvetii</name>
    <dbReference type="NCBI Taxonomy" id="2480626"/>
    <lineage>
        <taxon>Bacteria</taxon>
        <taxon>Bacillati</taxon>
        <taxon>Actinomycetota</taxon>
        <taxon>Actinomycetes</taxon>
        <taxon>Streptosporangiales</taxon>
        <taxon>Treboniaceae</taxon>
        <taxon>Trebonia</taxon>
    </lineage>
</organism>
<sequence>MRRSSSPVTPALTWKGVAWLLAANLLLLFGFDSLAFYFGRPMMTFGGLIPLILANLVLMVITAALSSRRRLNAGSAVAALAIVTFGTVWLVGHNSGHNALPGLAPGQRDGCARRPDAGQQHRSRSLMCGD</sequence>
<name>A0A6P2C209_9ACTN</name>
<keyword evidence="2" id="KW-0812">Transmembrane</keyword>
<evidence type="ECO:0000256" key="2">
    <source>
        <dbReference type="SAM" id="Phobius"/>
    </source>
</evidence>
<protein>
    <submittedName>
        <fullName evidence="3">Uncharacterized protein</fullName>
    </submittedName>
</protein>
<accession>A0A6P2C209</accession>
<gene>
    <name evidence="3" type="ORF">EAS64_12905</name>
</gene>
<dbReference type="RefSeq" id="WP_145853144.1">
    <property type="nucleotide sequence ID" value="NZ_RPFW01000002.1"/>
</dbReference>
<feature type="transmembrane region" description="Helical" evidence="2">
    <location>
        <begin position="12"/>
        <end position="31"/>
    </location>
</feature>
<evidence type="ECO:0000313" key="4">
    <source>
        <dbReference type="Proteomes" id="UP000460272"/>
    </source>
</evidence>
<evidence type="ECO:0000313" key="3">
    <source>
        <dbReference type="EMBL" id="TVZ05442.1"/>
    </source>
</evidence>
<dbReference type="Proteomes" id="UP000460272">
    <property type="component" value="Unassembled WGS sequence"/>
</dbReference>